<dbReference type="eggNOG" id="KOG0380">
    <property type="taxonomic scope" value="Eukaryota"/>
</dbReference>
<dbReference type="InterPro" id="IPR014371">
    <property type="entry name" value="Oat_ACAT_DAG_ARE"/>
</dbReference>
<dbReference type="OMA" id="INWWYVA"/>
<feature type="region of interest" description="Disordered" evidence="10">
    <location>
        <begin position="56"/>
        <end position="76"/>
    </location>
</feature>
<dbReference type="InterPro" id="IPR004299">
    <property type="entry name" value="MBOAT_fam"/>
</dbReference>
<accession>U4L3I1</accession>
<evidence type="ECO:0000313" key="12">
    <source>
        <dbReference type="EMBL" id="CCX06873.1"/>
    </source>
</evidence>
<evidence type="ECO:0000313" key="13">
    <source>
        <dbReference type="Proteomes" id="UP000018144"/>
    </source>
</evidence>
<evidence type="ECO:0000256" key="10">
    <source>
        <dbReference type="SAM" id="MobiDB-lite"/>
    </source>
</evidence>
<protein>
    <submittedName>
        <fullName evidence="12">Similar to Sterol O-acyltransferase 2 acc. no. P84285</fullName>
    </submittedName>
</protein>
<keyword evidence="3 12" id="KW-0808">Transferase</keyword>
<dbReference type="EMBL" id="HF935319">
    <property type="protein sequence ID" value="CCX06873.1"/>
    <property type="molecule type" value="Genomic_DNA"/>
</dbReference>
<evidence type="ECO:0000256" key="3">
    <source>
        <dbReference type="ARBA" id="ARBA00022679"/>
    </source>
</evidence>
<comment type="subcellular location">
    <subcellularLocation>
        <location evidence="1">Endoplasmic reticulum membrane</location>
        <topology evidence="1">Multi-pass membrane protein</topology>
    </subcellularLocation>
</comment>
<dbReference type="Proteomes" id="UP000018144">
    <property type="component" value="Unassembled WGS sequence"/>
</dbReference>
<name>U4L3I1_PYROM</name>
<dbReference type="STRING" id="1076935.U4L3I1"/>
<organism evidence="12 13">
    <name type="scientific">Pyronema omphalodes (strain CBS 100304)</name>
    <name type="common">Pyronema confluens</name>
    <dbReference type="NCBI Taxonomy" id="1076935"/>
    <lineage>
        <taxon>Eukaryota</taxon>
        <taxon>Fungi</taxon>
        <taxon>Dikarya</taxon>
        <taxon>Ascomycota</taxon>
        <taxon>Pezizomycotina</taxon>
        <taxon>Pezizomycetes</taxon>
        <taxon>Pezizales</taxon>
        <taxon>Pyronemataceae</taxon>
        <taxon>Pyronema</taxon>
    </lineage>
</organism>
<evidence type="ECO:0000256" key="5">
    <source>
        <dbReference type="ARBA" id="ARBA00022824"/>
    </source>
</evidence>
<evidence type="ECO:0000256" key="8">
    <source>
        <dbReference type="ARBA" id="ARBA00023315"/>
    </source>
</evidence>
<comment type="similarity">
    <text evidence="2">Belongs to the membrane-bound acyltransferase family. Sterol o-acyltransferase subfamily.</text>
</comment>
<keyword evidence="4 11" id="KW-0812">Transmembrane</keyword>
<comment type="function">
    <text evidence="9">Sterol O-acyltransferase that catalyzes the formation of stery esters.</text>
</comment>
<keyword evidence="5" id="KW-0256">Endoplasmic reticulum</keyword>
<feature type="transmembrane region" description="Helical" evidence="11">
    <location>
        <begin position="277"/>
        <end position="295"/>
    </location>
</feature>
<evidence type="ECO:0000256" key="11">
    <source>
        <dbReference type="SAM" id="Phobius"/>
    </source>
</evidence>
<evidence type="ECO:0000256" key="2">
    <source>
        <dbReference type="ARBA" id="ARBA00009010"/>
    </source>
</evidence>
<feature type="transmembrane region" description="Helical" evidence="11">
    <location>
        <begin position="643"/>
        <end position="662"/>
    </location>
</feature>
<evidence type="ECO:0000256" key="9">
    <source>
        <dbReference type="ARBA" id="ARBA00023568"/>
    </source>
</evidence>
<sequence>MSGVQQRHESSSSLPRRLDAASRTSSTSSSELNLVGHIESATLNRKLIFTTATKDGTSEPLLETPLDSQPATPSDEAVFDDDRLPLHPREHRISPSDIVESAPLDKELRRKGSVEGLDIPVSLERIRSKDDDGSRRYVLKIDDELRELLAAGARERERHTRGTKKVRARKGRFGDLVFTQRYTTFDRMNESEGRKSFWGFAILMWLGVGFFLLKTAAENYRAYGHIFGIDILSIMFRPHHLFDCLLTDAIMFYGSTLWNVPLQKAVQKGAISWDRTAWILQSIWQFVYIYFIISYTLYKEWPWIQTVFLVLHCIVMLMKQHSYAFYNGYLSEVYKRRCLLETKLEQMKDCGAQTSSAEVELNPTLGITYRDRRRSSAGQLDIAKLPSELSPRQATHFAKLLQTEIEACDSELSLEATNSPRVTYPENLTYKNYFEYIHFPTVLYELCYPRTLGIDWSYVAEKTVATFGVLGIMVLVSQQSIYPVVMYCNSLRGLPITDRLAEFPWILLQLVFPFMMCYLCVWYLIWELILNLLGELTRFADRGFYGDWWNSVTWDQFARDWNTPVHQFLLRHVYHSSISTFQISRENATLITFLISSVVHELVMWCIFGKLRGYLFAGQMLQLPLVALSRTRFMRGRMILGNVLFWVGIWTGPSFLSASYLIL</sequence>
<dbReference type="GO" id="GO:0005789">
    <property type="term" value="C:endoplasmic reticulum membrane"/>
    <property type="evidence" value="ECO:0007669"/>
    <property type="project" value="UniProtKB-SubCell"/>
</dbReference>
<keyword evidence="8 12" id="KW-0012">Acyltransferase</keyword>
<feature type="transmembrane region" description="Helical" evidence="11">
    <location>
        <begin position="464"/>
        <end position="485"/>
    </location>
</feature>
<evidence type="ECO:0000256" key="6">
    <source>
        <dbReference type="ARBA" id="ARBA00022989"/>
    </source>
</evidence>
<dbReference type="OrthoDB" id="10039049at2759"/>
<feature type="transmembrane region" description="Helical" evidence="11">
    <location>
        <begin position="196"/>
        <end position="213"/>
    </location>
</feature>
<dbReference type="GO" id="GO:0034737">
    <property type="term" value="F:ergosterol O-acyltransferase activity"/>
    <property type="evidence" value="ECO:0007669"/>
    <property type="project" value="TreeGrafter"/>
</dbReference>
<dbReference type="PANTHER" id="PTHR10408">
    <property type="entry name" value="STEROL O-ACYLTRANSFERASE"/>
    <property type="match status" value="1"/>
</dbReference>
<feature type="transmembrane region" description="Helical" evidence="11">
    <location>
        <begin position="505"/>
        <end position="526"/>
    </location>
</feature>
<proteinExistence type="inferred from homology"/>
<keyword evidence="7 11" id="KW-0472">Membrane</keyword>
<keyword evidence="6 11" id="KW-1133">Transmembrane helix</keyword>
<dbReference type="Pfam" id="PF03062">
    <property type="entry name" value="MBOAT"/>
    <property type="match status" value="1"/>
</dbReference>
<dbReference type="GO" id="GO:0008204">
    <property type="term" value="P:ergosterol metabolic process"/>
    <property type="evidence" value="ECO:0007669"/>
    <property type="project" value="TreeGrafter"/>
</dbReference>
<evidence type="ECO:0000256" key="4">
    <source>
        <dbReference type="ARBA" id="ARBA00022692"/>
    </source>
</evidence>
<gene>
    <name evidence="12" type="ORF">PCON_06460</name>
</gene>
<evidence type="ECO:0000256" key="7">
    <source>
        <dbReference type="ARBA" id="ARBA00023136"/>
    </source>
</evidence>
<keyword evidence="13" id="KW-1185">Reference proteome</keyword>
<feature type="compositionally biased region" description="Basic and acidic residues" evidence="10">
    <location>
        <begin position="1"/>
        <end position="20"/>
    </location>
</feature>
<feature type="region of interest" description="Disordered" evidence="10">
    <location>
        <begin position="1"/>
        <end position="32"/>
    </location>
</feature>
<dbReference type="AlphaFoldDB" id="U4L3I1"/>
<reference evidence="12 13" key="1">
    <citation type="journal article" date="2013" name="PLoS Genet.">
        <title>The genome and development-dependent transcriptomes of Pyronema confluens: a window into fungal evolution.</title>
        <authorList>
            <person name="Traeger S."/>
            <person name="Altegoer F."/>
            <person name="Freitag M."/>
            <person name="Gabaldon T."/>
            <person name="Kempken F."/>
            <person name="Kumar A."/>
            <person name="Marcet-Houben M."/>
            <person name="Poggeler S."/>
            <person name="Stajich J.E."/>
            <person name="Nowrousian M."/>
        </authorList>
    </citation>
    <scope>NUCLEOTIDE SEQUENCE [LARGE SCALE GENOMIC DNA]</scope>
    <source>
        <strain evidence="13">CBS 100304</strain>
        <tissue evidence="12">Vegetative mycelium</tissue>
    </source>
</reference>
<dbReference type="PANTHER" id="PTHR10408:SF23">
    <property type="entry name" value="STEROL O-ACYLTRANSFERASE 1-RELATED"/>
    <property type="match status" value="1"/>
</dbReference>
<evidence type="ECO:0000256" key="1">
    <source>
        <dbReference type="ARBA" id="ARBA00004477"/>
    </source>
</evidence>